<evidence type="ECO:0000256" key="1">
    <source>
        <dbReference type="SAM" id="MobiDB-lite"/>
    </source>
</evidence>
<sequence length="149" mass="17144">MQYVPIQEVVRHIHWCDHWERKYSSRHKENTHHAGRCKNTFSLMSDRYPACRRIGDKGKGGRRKRSFLSPNFRSSCGNKPPKGGPPRHDQRQGSQRLFSCQGSTRVMGLTSKGPLNRPEQMASPPLPETDIYSYRMAANNSETLRSNFV</sequence>
<comment type="caution">
    <text evidence="2">The sequence shown here is derived from an EMBL/GenBank/DDBJ whole genome shotgun (WGS) entry which is preliminary data.</text>
</comment>
<evidence type="ECO:0000313" key="2">
    <source>
        <dbReference type="EMBL" id="GIY00120.1"/>
    </source>
</evidence>
<feature type="region of interest" description="Disordered" evidence="1">
    <location>
        <begin position="53"/>
        <end position="127"/>
    </location>
</feature>
<dbReference type="Proteomes" id="UP001054837">
    <property type="component" value="Unassembled WGS sequence"/>
</dbReference>
<reference evidence="2 3" key="1">
    <citation type="submission" date="2021-06" db="EMBL/GenBank/DDBJ databases">
        <title>Caerostris darwini draft genome.</title>
        <authorList>
            <person name="Kono N."/>
            <person name="Arakawa K."/>
        </authorList>
    </citation>
    <scope>NUCLEOTIDE SEQUENCE [LARGE SCALE GENOMIC DNA]</scope>
</reference>
<accession>A0AAV4PSM1</accession>
<proteinExistence type="predicted"/>
<dbReference type="AlphaFoldDB" id="A0AAV4PSM1"/>
<protein>
    <submittedName>
        <fullName evidence="2">Uncharacterized protein</fullName>
    </submittedName>
</protein>
<keyword evidence="3" id="KW-1185">Reference proteome</keyword>
<name>A0AAV4PSM1_9ARAC</name>
<feature type="compositionally biased region" description="Polar residues" evidence="1">
    <location>
        <begin position="92"/>
        <end position="104"/>
    </location>
</feature>
<feature type="compositionally biased region" description="Polar residues" evidence="1">
    <location>
        <begin position="68"/>
        <end position="77"/>
    </location>
</feature>
<evidence type="ECO:0000313" key="3">
    <source>
        <dbReference type="Proteomes" id="UP001054837"/>
    </source>
</evidence>
<dbReference type="EMBL" id="BPLQ01003391">
    <property type="protein sequence ID" value="GIY00120.1"/>
    <property type="molecule type" value="Genomic_DNA"/>
</dbReference>
<gene>
    <name evidence="2" type="ORF">CDAR_501521</name>
</gene>
<organism evidence="2 3">
    <name type="scientific">Caerostris darwini</name>
    <dbReference type="NCBI Taxonomy" id="1538125"/>
    <lineage>
        <taxon>Eukaryota</taxon>
        <taxon>Metazoa</taxon>
        <taxon>Ecdysozoa</taxon>
        <taxon>Arthropoda</taxon>
        <taxon>Chelicerata</taxon>
        <taxon>Arachnida</taxon>
        <taxon>Araneae</taxon>
        <taxon>Araneomorphae</taxon>
        <taxon>Entelegynae</taxon>
        <taxon>Araneoidea</taxon>
        <taxon>Araneidae</taxon>
        <taxon>Caerostris</taxon>
    </lineage>
</organism>